<dbReference type="Gene3D" id="1.25.40.10">
    <property type="entry name" value="Tetratricopeptide repeat domain"/>
    <property type="match status" value="4"/>
</dbReference>
<comment type="caution">
    <text evidence="4">The sequence shown here is derived from an EMBL/GenBank/DDBJ whole genome shotgun (WGS) entry which is preliminary data.</text>
</comment>
<feature type="repeat" description="PPR" evidence="2">
    <location>
        <begin position="594"/>
        <end position="628"/>
    </location>
</feature>
<evidence type="ECO:0000313" key="5">
    <source>
        <dbReference type="Proteomes" id="UP000825935"/>
    </source>
</evidence>
<dbReference type="EMBL" id="CM035425">
    <property type="protein sequence ID" value="KAH7331805.1"/>
    <property type="molecule type" value="Genomic_DNA"/>
</dbReference>
<organism evidence="4 5">
    <name type="scientific">Ceratopteris richardii</name>
    <name type="common">Triangle waterfern</name>
    <dbReference type="NCBI Taxonomy" id="49495"/>
    <lineage>
        <taxon>Eukaryota</taxon>
        <taxon>Viridiplantae</taxon>
        <taxon>Streptophyta</taxon>
        <taxon>Embryophyta</taxon>
        <taxon>Tracheophyta</taxon>
        <taxon>Polypodiopsida</taxon>
        <taxon>Polypodiidae</taxon>
        <taxon>Polypodiales</taxon>
        <taxon>Pteridineae</taxon>
        <taxon>Pteridaceae</taxon>
        <taxon>Parkerioideae</taxon>
        <taxon>Ceratopteris</taxon>
    </lineage>
</organism>
<dbReference type="Pfam" id="PF13041">
    <property type="entry name" value="PPR_2"/>
    <property type="match status" value="4"/>
</dbReference>
<reference evidence="4" key="1">
    <citation type="submission" date="2021-08" db="EMBL/GenBank/DDBJ databases">
        <title>WGS assembly of Ceratopteris richardii.</title>
        <authorList>
            <person name="Marchant D.B."/>
            <person name="Chen G."/>
            <person name="Jenkins J."/>
            <person name="Shu S."/>
            <person name="Leebens-Mack J."/>
            <person name="Grimwood J."/>
            <person name="Schmutz J."/>
            <person name="Soltis P."/>
            <person name="Soltis D."/>
            <person name="Chen Z.-H."/>
        </authorList>
    </citation>
    <scope>NUCLEOTIDE SEQUENCE</scope>
    <source>
        <strain evidence="4">Whitten #5841</strain>
        <tissue evidence="4">Leaf</tissue>
    </source>
</reference>
<dbReference type="PANTHER" id="PTHR24015">
    <property type="entry name" value="OS07G0578800 PROTEIN-RELATED"/>
    <property type="match status" value="1"/>
</dbReference>
<dbReference type="NCBIfam" id="TIGR00756">
    <property type="entry name" value="PPR"/>
    <property type="match status" value="6"/>
</dbReference>
<feature type="repeat" description="PPR" evidence="2">
    <location>
        <begin position="695"/>
        <end position="729"/>
    </location>
</feature>
<dbReference type="InterPro" id="IPR011990">
    <property type="entry name" value="TPR-like_helical_dom_sf"/>
</dbReference>
<evidence type="ECO:0000259" key="3">
    <source>
        <dbReference type="Pfam" id="PF14432"/>
    </source>
</evidence>
<evidence type="ECO:0000256" key="2">
    <source>
        <dbReference type="PROSITE-ProRule" id="PRU00708"/>
    </source>
</evidence>
<feature type="repeat" description="PPR" evidence="2">
    <location>
        <begin position="493"/>
        <end position="527"/>
    </location>
</feature>
<dbReference type="GO" id="GO:0005739">
    <property type="term" value="C:mitochondrion"/>
    <property type="evidence" value="ECO:0007669"/>
    <property type="project" value="TreeGrafter"/>
</dbReference>
<accession>A0A8T2SIE6</accession>
<evidence type="ECO:0000256" key="1">
    <source>
        <dbReference type="ARBA" id="ARBA00022737"/>
    </source>
</evidence>
<dbReference type="AlphaFoldDB" id="A0A8T2SIE6"/>
<name>A0A8T2SIE6_CERRI</name>
<keyword evidence="5" id="KW-1185">Reference proteome</keyword>
<dbReference type="InterPro" id="IPR002885">
    <property type="entry name" value="PPR_rpt"/>
</dbReference>
<feature type="repeat" description="PPR" evidence="2">
    <location>
        <begin position="291"/>
        <end position="325"/>
    </location>
</feature>
<gene>
    <name evidence="4" type="ORF">KP509_20G051200</name>
</gene>
<feature type="repeat" description="PPR" evidence="2">
    <location>
        <begin position="392"/>
        <end position="426"/>
    </location>
</feature>
<dbReference type="FunFam" id="1.25.40.10:FF:000343">
    <property type="entry name" value="Pentatricopeptide repeat-containing protein At3g58590"/>
    <property type="match status" value="2"/>
</dbReference>
<dbReference type="GO" id="GO:0009451">
    <property type="term" value="P:RNA modification"/>
    <property type="evidence" value="ECO:0007669"/>
    <property type="project" value="InterPro"/>
</dbReference>
<dbReference type="GO" id="GO:0008270">
    <property type="term" value="F:zinc ion binding"/>
    <property type="evidence" value="ECO:0007669"/>
    <property type="project" value="InterPro"/>
</dbReference>
<feature type="repeat" description="PPR" evidence="2">
    <location>
        <begin position="190"/>
        <end position="224"/>
    </location>
</feature>
<dbReference type="PROSITE" id="PS51375">
    <property type="entry name" value="PPR"/>
    <property type="match status" value="7"/>
</dbReference>
<dbReference type="Proteomes" id="UP000825935">
    <property type="component" value="Chromosome 20"/>
</dbReference>
<evidence type="ECO:0000313" key="4">
    <source>
        <dbReference type="EMBL" id="KAH7331805.1"/>
    </source>
</evidence>
<keyword evidence="1" id="KW-0677">Repeat</keyword>
<feature type="repeat" description="PPR" evidence="2">
    <location>
        <begin position="427"/>
        <end position="461"/>
    </location>
</feature>
<dbReference type="SUPFAM" id="SSF48452">
    <property type="entry name" value="TPR-like"/>
    <property type="match status" value="1"/>
</dbReference>
<dbReference type="OrthoDB" id="185373at2759"/>
<proteinExistence type="predicted"/>
<dbReference type="FunFam" id="1.25.40.10:FF:001093">
    <property type="entry name" value="Pentatricopeptide repeat-containing protein At2g34400"/>
    <property type="match status" value="1"/>
</dbReference>
<dbReference type="InterPro" id="IPR046960">
    <property type="entry name" value="PPR_At4g14850-like_plant"/>
</dbReference>
<protein>
    <recommendedName>
        <fullName evidence="3">DYW domain-containing protein</fullName>
    </recommendedName>
</protein>
<feature type="domain" description="DYW" evidence="3">
    <location>
        <begin position="926"/>
        <end position="999"/>
    </location>
</feature>
<sequence>MAAVSYVPYGCSFTDSYRQWEINLKKRRVYDAYLMPVTITIATTGFKSDAGMLTVRCNGDRFPAGFQISSSHDLASNATERAENDGSFGLLCVAAFREESENGKLNEASDVMEGSLEQDTIACIHDDLMLLIQRCMEEKNSGLGVQLLKHIARSEVEKDPLLRKQLIIMFNSLDDLLEAIKDVSQLCKENVFSWDVIICSSLKLGQSEKVLELYHTMKELAVEPNYNILVAVLKACGNLGSKDMAMTAHMHAVQLGYDSDVFVNAAIIDTYCKFGLFNDARIIFNSMWEQQDVSWNALIIGYCHKGCLQDSLHSLQNMQKEGFCPARSIFWTLLSSCTNSTALELGKQLHANIIGSGFENDMRIYNGLINFYGKCDAIDDACVTFNRGQMQDVVTWNVLLTAHSQKGYFEEVFAIFQAMQNDDCQPDGITFGSLLTAYCNAEDLEKGKQLHSYILALGVGTHSFVGNNLLNMYIKCGTLQDAQTIFDSLPEQDVSSWNMMIKAYLEHELIEKALAALDGMQMCGIQPDHITFLPFVKVCSNILALEHGQHIHASIVKRGFDTQLAIINSLINMYGKCGKLEEAHLLFDKAPEKDILTWNALMTGYVSEGQGLAALRLYLQLEHAGIKPDKGTYFRAIRACTAVSALGLGKRIHEAVKEAGFSTEMSIINALVDMYAKCGSLKDAHRVFQESSNKDVVTWSSLISGYAEQSDYDTAVELFQEMQEEGVKPDGIAFLSLLAACAHKGLVIKGLFWLRQMRDHYEITEELQHYDCIVDLLGCRGLFDEAEDLLETIPFQYNVVGWLSLLGSCKTYTNLKVAKRCFDIINGVDTDHTTSYVLLSSVYTKAGMYREAEELEISRRDKELWKKTGQAYIEVDNHIHCFSADDETHPQTAGIHSKLELLNLQAKQQGLLNDGVYLDTIPPVVQQDLFCRHSEKLATVFGLMTVPRDAPIRVAKNLRICTDCHQAIKIISKIEHRDILVKDIDCIHIFSNGSCSCGDRHYQSNSCTNAH</sequence>
<dbReference type="GO" id="GO:0003723">
    <property type="term" value="F:RNA binding"/>
    <property type="evidence" value="ECO:0007669"/>
    <property type="project" value="InterPro"/>
</dbReference>
<dbReference type="InterPro" id="IPR032867">
    <property type="entry name" value="DYW_dom"/>
</dbReference>
<dbReference type="Pfam" id="PF14432">
    <property type="entry name" value="DYW_deaminase"/>
    <property type="match status" value="1"/>
</dbReference>
<dbReference type="Pfam" id="PF01535">
    <property type="entry name" value="PPR"/>
    <property type="match status" value="4"/>
</dbReference>
<dbReference type="OMA" id="RCSKERN"/>
<dbReference type="PANTHER" id="PTHR24015:SF548">
    <property type="entry name" value="OS08G0340900 PROTEIN"/>
    <property type="match status" value="1"/>
</dbReference>